<reference evidence="1 2" key="1">
    <citation type="submission" date="2015-07" db="EMBL/GenBank/DDBJ databases">
        <title>Genome analysis of myxobacterium Chondromyces crocatus Cm c5 reveals a high potential for natural compound synthesis and the genetic basis for the loss of fruiting body formation.</title>
        <authorList>
            <person name="Zaburannyi N."/>
            <person name="Bunk B."/>
            <person name="Maier J."/>
            <person name="Overmann J."/>
            <person name="Mueller R."/>
        </authorList>
    </citation>
    <scope>NUCLEOTIDE SEQUENCE [LARGE SCALE GENOMIC DNA]</scope>
    <source>
        <strain evidence="1 2">Cm c5</strain>
    </source>
</reference>
<proteinExistence type="predicted"/>
<dbReference type="EMBL" id="CP012159">
    <property type="protein sequence ID" value="AKT40520.1"/>
    <property type="molecule type" value="Genomic_DNA"/>
</dbReference>
<evidence type="ECO:0000313" key="2">
    <source>
        <dbReference type="Proteomes" id="UP000067626"/>
    </source>
</evidence>
<dbReference type="KEGG" id="ccro:CMC5_046750"/>
<evidence type="ECO:0000313" key="1">
    <source>
        <dbReference type="EMBL" id="AKT40520.1"/>
    </source>
</evidence>
<sequence>MNQRLRIALVLLGLLAIPAAAYAYGELTLPDEPASSCHG</sequence>
<accession>A0A0K1EI34</accession>
<organism evidence="1 2">
    <name type="scientific">Chondromyces crocatus</name>
    <dbReference type="NCBI Taxonomy" id="52"/>
    <lineage>
        <taxon>Bacteria</taxon>
        <taxon>Pseudomonadati</taxon>
        <taxon>Myxococcota</taxon>
        <taxon>Polyangia</taxon>
        <taxon>Polyangiales</taxon>
        <taxon>Polyangiaceae</taxon>
        <taxon>Chondromyces</taxon>
    </lineage>
</organism>
<dbReference type="AlphaFoldDB" id="A0A0K1EI34"/>
<protein>
    <submittedName>
        <fullName evidence="1">Uncharacterized protein</fullName>
    </submittedName>
</protein>
<keyword evidence="2" id="KW-1185">Reference proteome</keyword>
<name>A0A0K1EI34_CHOCO</name>
<gene>
    <name evidence="1" type="ORF">CMC5_046750</name>
</gene>
<dbReference type="Proteomes" id="UP000067626">
    <property type="component" value="Chromosome"/>
</dbReference>